<evidence type="ECO:0000259" key="2">
    <source>
        <dbReference type="PROSITE" id="PS51406"/>
    </source>
</evidence>
<dbReference type="AlphaFoldDB" id="A0AAV4D2U8"/>
<name>A0AAV4D2U8_9GAST</name>
<keyword evidence="1" id="KW-0732">Signal</keyword>
<organism evidence="3 4">
    <name type="scientific">Plakobranchus ocellatus</name>
    <dbReference type="NCBI Taxonomy" id="259542"/>
    <lineage>
        <taxon>Eukaryota</taxon>
        <taxon>Metazoa</taxon>
        <taxon>Spiralia</taxon>
        <taxon>Lophotrochozoa</taxon>
        <taxon>Mollusca</taxon>
        <taxon>Gastropoda</taxon>
        <taxon>Heterobranchia</taxon>
        <taxon>Euthyneura</taxon>
        <taxon>Panpulmonata</taxon>
        <taxon>Sacoglossa</taxon>
        <taxon>Placobranchoidea</taxon>
        <taxon>Plakobranchidae</taxon>
        <taxon>Plakobranchus</taxon>
    </lineage>
</organism>
<accession>A0AAV4D2U8</accession>
<dbReference type="InterPro" id="IPR036056">
    <property type="entry name" value="Fibrinogen-like_C"/>
</dbReference>
<feature type="domain" description="Fibrinogen C-terminal" evidence="2">
    <location>
        <begin position="1"/>
        <end position="109"/>
    </location>
</feature>
<dbReference type="GO" id="GO:0005615">
    <property type="term" value="C:extracellular space"/>
    <property type="evidence" value="ECO:0007669"/>
    <property type="project" value="TreeGrafter"/>
</dbReference>
<dbReference type="PANTHER" id="PTHR19143">
    <property type="entry name" value="FIBRINOGEN/TENASCIN/ANGIOPOEITIN"/>
    <property type="match status" value="1"/>
</dbReference>
<evidence type="ECO:0000256" key="1">
    <source>
        <dbReference type="SAM" id="SignalP"/>
    </source>
</evidence>
<sequence>MTILLLISLVHLSYDVIRYRLQIGSYTGTAGDGLTVHNKMFFSTFDRDNDEYAPENCAIRHPGGWWSKSCHQAELNIEWAVTETKTYGWYDGKSYLPVSFSEMKMRRIQLV</sequence>
<dbReference type="EMBL" id="BLXT01007319">
    <property type="protein sequence ID" value="GFO38477.1"/>
    <property type="molecule type" value="Genomic_DNA"/>
</dbReference>
<dbReference type="InterPro" id="IPR050373">
    <property type="entry name" value="Fibrinogen_C-term_domain"/>
</dbReference>
<gene>
    <name evidence="3" type="ORF">PoB_006498200</name>
</gene>
<feature type="chain" id="PRO_5043618522" evidence="1">
    <location>
        <begin position="16"/>
        <end position="111"/>
    </location>
</feature>
<dbReference type="InterPro" id="IPR014716">
    <property type="entry name" value="Fibrinogen_a/b/g_C_1"/>
</dbReference>
<dbReference type="Proteomes" id="UP000735302">
    <property type="component" value="Unassembled WGS sequence"/>
</dbReference>
<evidence type="ECO:0000313" key="3">
    <source>
        <dbReference type="EMBL" id="GFO38477.1"/>
    </source>
</evidence>
<dbReference type="PROSITE" id="PS51406">
    <property type="entry name" value="FIBRINOGEN_C_2"/>
    <property type="match status" value="1"/>
</dbReference>
<reference evidence="3 4" key="1">
    <citation type="journal article" date="2021" name="Elife">
        <title>Chloroplast acquisition without the gene transfer in kleptoplastic sea slugs, Plakobranchus ocellatus.</title>
        <authorList>
            <person name="Maeda T."/>
            <person name="Takahashi S."/>
            <person name="Yoshida T."/>
            <person name="Shimamura S."/>
            <person name="Takaki Y."/>
            <person name="Nagai Y."/>
            <person name="Toyoda A."/>
            <person name="Suzuki Y."/>
            <person name="Arimoto A."/>
            <person name="Ishii H."/>
            <person name="Satoh N."/>
            <person name="Nishiyama T."/>
            <person name="Hasebe M."/>
            <person name="Maruyama T."/>
            <person name="Minagawa J."/>
            <person name="Obokata J."/>
            <person name="Shigenobu S."/>
        </authorList>
    </citation>
    <scope>NUCLEOTIDE SEQUENCE [LARGE SCALE GENOMIC DNA]</scope>
</reference>
<dbReference type="InterPro" id="IPR002181">
    <property type="entry name" value="Fibrinogen_a/b/g_C_dom"/>
</dbReference>
<feature type="signal peptide" evidence="1">
    <location>
        <begin position="1"/>
        <end position="15"/>
    </location>
</feature>
<proteinExistence type="predicted"/>
<dbReference type="SUPFAM" id="SSF56496">
    <property type="entry name" value="Fibrinogen C-terminal domain-like"/>
    <property type="match status" value="1"/>
</dbReference>
<dbReference type="Pfam" id="PF00147">
    <property type="entry name" value="Fibrinogen_C"/>
    <property type="match status" value="1"/>
</dbReference>
<evidence type="ECO:0000313" key="4">
    <source>
        <dbReference type="Proteomes" id="UP000735302"/>
    </source>
</evidence>
<protein>
    <submittedName>
        <fullName evidence="3">Fibrinogen related protein 12.1</fullName>
    </submittedName>
</protein>
<dbReference type="SMART" id="SM00186">
    <property type="entry name" value="FBG"/>
    <property type="match status" value="1"/>
</dbReference>
<dbReference type="Gene3D" id="3.90.215.10">
    <property type="entry name" value="Gamma Fibrinogen, chain A, domain 1"/>
    <property type="match status" value="1"/>
</dbReference>
<keyword evidence="4" id="KW-1185">Reference proteome</keyword>
<comment type="caution">
    <text evidence="3">The sequence shown here is derived from an EMBL/GenBank/DDBJ whole genome shotgun (WGS) entry which is preliminary data.</text>
</comment>